<organism evidence="1 2">
    <name type="scientific">Actinacidiphila rubida</name>
    <dbReference type="NCBI Taxonomy" id="310780"/>
    <lineage>
        <taxon>Bacteria</taxon>
        <taxon>Bacillati</taxon>
        <taxon>Actinomycetota</taxon>
        <taxon>Actinomycetes</taxon>
        <taxon>Kitasatosporales</taxon>
        <taxon>Streptomycetaceae</taxon>
        <taxon>Actinacidiphila</taxon>
    </lineage>
</organism>
<dbReference type="AlphaFoldDB" id="A0A1H8SWU0"/>
<protein>
    <submittedName>
        <fullName evidence="1">Uncharacterized protein</fullName>
    </submittedName>
</protein>
<accession>A0A1H8SWU0</accession>
<evidence type="ECO:0000313" key="1">
    <source>
        <dbReference type="EMBL" id="SEO83132.1"/>
    </source>
</evidence>
<dbReference type="EMBL" id="FODD01000046">
    <property type="protein sequence ID" value="SEO83132.1"/>
    <property type="molecule type" value="Genomic_DNA"/>
</dbReference>
<keyword evidence="2" id="KW-1185">Reference proteome</keyword>
<dbReference type="RefSeq" id="WP_069464220.1">
    <property type="nucleotide sequence ID" value="NZ_FODD01000046.1"/>
</dbReference>
<name>A0A1H8SWU0_9ACTN</name>
<dbReference type="OrthoDB" id="4312611at2"/>
<dbReference type="STRING" id="310780.SAMN05216267_104627"/>
<reference evidence="1 2" key="1">
    <citation type="submission" date="2016-10" db="EMBL/GenBank/DDBJ databases">
        <authorList>
            <person name="de Groot N.N."/>
        </authorList>
    </citation>
    <scope>NUCLEOTIDE SEQUENCE [LARGE SCALE GENOMIC DNA]</scope>
    <source>
        <strain evidence="1 2">CGMCC 4.2026</strain>
    </source>
</reference>
<evidence type="ECO:0000313" key="2">
    <source>
        <dbReference type="Proteomes" id="UP000181951"/>
    </source>
</evidence>
<proteinExistence type="predicted"/>
<sequence length="152" mass="16624">MTRTHTPDVITTNEHGLESRTVTMKRACNGCGLDVGDVTDAELDHALVGRPLPDVRGECEHCRPLVELEAQGCTTWHVTERTVGTVDRELDRLDVFAKGYFQYVDGKLTAVGHRVGSGPERVVAYWGDWLVRHPDGSFSVHTAPAAEGSAAR</sequence>
<dbReference type="Proteomes" id="UP000181951">
    <property type="component" value="Unassembled WGS sequence"/>
</dbReference>
<gene>
    <name evidence="1" type="ORF">SAMN05216267_104627</name>
</gene>